<feature type="region of interest" description="Disordered" evidence="1">
    <location>
        <begin position="1"/>
        <end position="78"/>
    </location>
</feature>
<dbReference type="AlphaFoldDB" id="H1KVZ9"/>
<comment type="caution">
    <text evidence="2">The sequence shown here is derived from an EMBL/GenBank/DDBJ whole genome shotgun (WGS) entry which is preliminary data.</text>
</comment>
<organism evidence="2 3">
    <name type="scientific">Methylorubrum extorquens DSM 13060</name>
    <dbReference type="NCBI Taxonomy" id="882800"/>
    <lineage>
        <taxon>Bacteria</taxon>
        <taxon>Pseudomonadati</taxon>
        <taxon>Pseudomonadota</taxon>
        <taxon>Alphaproteobacteria</taxon>
        <taxon>Hyphomicrobiales</taxon>
        <taxon>Methylobacteriaceae</taxon>
        <taxon>Methylorubrum</taxon>
    </lineage>
</organism>
<feature type="non-terminal residue" evidence="2">
    <location>
        <position position="1"/>
    </location>
</feature>
<evidence type="ECO:0000313" key="3">
    <source>
        <dbReference type="Proteomes" id="UP000004382"/>
    </source>
</evidence>
<sequence precursor="true">AMARTSSSLESSRSRKRKLPSATASAPDAATSSAARRARSGSSLCVMRLQLRTGASAEPPEDEPRPRSVRHELDAEPSGGVGSRIVVLRHEGLGVAVAQDLDAELGGNDALLGRAAVLAAVPPTLREGMGRGRRWTWECTAECNLPSGLFATSVKGLALVLLFVFSSDQAGDVVL</sequence>
<evidence type="ECO:0000256" key="1">
    <source>
        <dbReference type="SAM" id="MobiDB-lite"/>
    </source>
</evidence>
<reference evidence="2 3" key="1">
    <citation type="submission" date="2011-09" db="EMBL/GenBank/DDBJ databases">
        <title>The draft genome of Methylobacterium extorquens DSM 13060.</title>
        <authorList>
            <consortium name="US DOE Joint Genome Institute (JGI-PGF)"/>
            <person name="Lucas S."/>
            <person name="Han J."/>
            <person name="Lapidus A."/>
            <person name="Cheng J.-F."/>
            <person name="Goodwin L."/>
            <person name="Pitluck S."/>
            <person name="Peters L."/>
            <person name="Land M.L."/>
            <person name="Hauser L."/>
            <person name="Koskimaki J."/>
            <person name="Halonen O."/>
            <person name="Pirttila A."/>
            <person name="Frank C."/>
            <person name="Woyke T.J."/>
        </authorList>
    </citation>
    <scope>NUCLEOTIDE SEQUENCE [LARGE SCALE GENOMIC DNA]</scope>
    <source>
        <strain evidence="2 3">DSM 13060</strain>
    </source>
</reference>
<gene>
    <name evidence="2" type="ORF">MetexDRAFT_6812</name>
</gene>
<dbReference type="EMBL" id="AGJK01000591">
    <property type="protein sequence ID" value="EHP71436.1"/>
    <property type="molecule type" value="Genomic_DNA"/>
</dbReference>
<evidence type="ECO:0000313" key="2">
    <source>
        <dbReference type="EMBL" id="EHP71436.1"/>
    </source>
</evidence>
<name>H1KVZ9_METEX</name>
<feature type="compositionally biased region" description="Low complexity" evidence="1">
    <location>
        <begin position="1"/>
        <end position="11"/>
    </location>
</feature>
<protein>
    <submittedName>
        <fullName evidence="2">Uncharacterized protein</fullName>
    </submittedName>
</protein>
<feature type="compositionally biased region" description="Basic and acidic residues" evidence="1">
    <location>
        <begin position="62"/>
        <end position="74"/>
    </location>
</feature>
<dbReference type="Proteomes" id="UP000004382">
    <property type="component" value="Unassembled WGS sequence"/>
</dbReference>
<proteinExistence type="predicted"/>
<accession>H1KVZ9</accession>
<feature type="compositionally biased region" description="Low complexity" evidence="1">
    <location>
        <begin position="20"/>
        <end position="43"/>
    </location>
</feature>